<evidence type="ECO:0000256" key="1">
    <source>
        <dbReference type="SAM" id="Coils"/>
    </source>
</evidence>
<feature type="transmembrane region" description="Helical" evidence="2">
    <location>
        <begin position="520"/>
        <end position="540"/>
    </location>
</feature>
<feature type="transmembrane region" description="Helical" evidence="2">
    <location>
        <begin position="164"/>
        <end position="184"/>
    </location>
</feature>
<feature type="transmembrane region" description="Helical" evidence="2">
    <location>
        <begin position="617"/>
        <end position="638"/>
    </location>
</feature>
<keyword evidence="4" id="KW-1185">Reference proteome</keyword>
<keyword evidence="2" id="KW-0472">Membrane</keyword>
<dbReference type="EMBL" id="CP137624">
    <property type="protein sequence ID" value="WPK11855.1"/>
    <property type="molecule type" value="Genomic_DNA"/>
</dbReference>
<dbReference type="PANTHER" id="PTHR38434">
    <property type="entry name" value="BLL2549 PROTEIN"/>
    <property type="match status" value="1"/>
</dbReference>
<keyword evidence="2" id="KW-0812">Transmembrane</keyword>
<feature type="transmembrane region" description="Helical" evidence="2">
    <location>
        <begin position="402"/>
        <end position="418"/>
    </location>
</feature>
<feature type="transmembrane region" description="Helical" evidence="2">
    <location>
        <begin position="326"/>
        <end position="344"/>
    </location>
</feature>
<feature type="transmembrane region" description="Helical" evidence="2">
    <location>
        <begin position="244"/>
        <end position="263"/>
    </location>
</feature>
<accession>A0ABZ0RYB9</accession>
<organism evidence="3 4">
    <name type="scientific">Lysinibacillus louembei</name>
    <dbReference type="NCBI Taxonomy" id="1470088"/>
    <lineage>
        <taxon>Bacteria</taxon>
        <taxon>Bacillati</taxon>
        <taxon>Bacillota</taxon>
        <taxon>Bacilli</taxon>
        <taxon>Bacillales</taxon>
        <taxon>Bacillaceae</taxon>
        <taxon>Lysinibacillus</taxon>
    </lineage>
</organism>
<feature type="transmembrane region" description="Helical" evidence="2">
    <location>
        <begin position="464"/>
        <end position="482"/>
    </location>
</feature>
<reference evidence="3 4" key="1">
    <citation type="submission" date="2023-09" db="EMBL/GenBank/DDBJ databases">
        <authorList>
            <person name="Page C.A."/>
            <person name="Perez-Diaz I.M."/>
        </authorList>
    </citation>
    <scope>NUCLEOTIDE SEQUENCE [LARGE SCALE GENOMIC DNA]</scope>
    <source>
        <strain evidence="3 4">Ll15</strain>
    </source>
</reference>
<feature type="transmembrane region" description="Helical" evidence="2">
    <location>
        <begin position="494"/>
        <end position="513"/>
    </location>
</feature>
<keyword evidence="1" id="KW-0175">Coiled coil</keyword>
<feature type="transmembrane region" description="Helical" evidence="2">
    <location>
        <begin position="670"/>
        <end position="689"/>
    </location>
</feature>
<dbReference type="Proteomes" id="UP001322664">
    <property type="component" value="Chromosome"/>
</dbReference>
<protein>
    <submittedName>
        <fullName evidence="3">DUF2339 domain-containing protein</fullName>
    </submittedName>
</protein>
<proteinExistence type="predicted"/>
<feature type="transmembrane region" description="Helical" evidence="2">
    <location>
        <begin position="269"/>
        <end position="290"/>
    </location>
</feature>
<feature type="transmembrane region" description="Helical" evidence="2">
    <location>
        <begin position="552"/>
        <end position="570"/>
    </location>
</feature>
<feature type="transmembrane region" description="Helical" evidence="2">
    <location>
        <begin position="84"/>
        <end position="101"/>
    </location>
</feature>
<dbReference type="RefSeq" id="WP_319836764.1">
    <property type="nucleotide sequence ID" value="NZ_CP137624.1"/>
</dbReference>
<evidence type="ECO:0000313" key="4">
    <source>
        <dbReference type="Proteomes" id="UP001322664"/>
    </source>
</evidence>
<feature type="transmembrane region" description="Helical" evidence="2">
    <location>
        <begin position="196"/>
        <end position="214"/>
    </location>
</feature>
<feature type="transmembrane region" description="Helical" evidence="2">
    <location>
        <begin position="302"/>
        <end position="320"/>
    </location>
</feature>
<feature type="transmembrane region" description="Helical" evidence="2">
    <location>
        <begin position="351"/>
        <end position="373"/>
    </location>
</feature>
<feature type="transmembrane region" description="Helical" evidence="2">
    <location>
        <begin position="113"/>
        <end position="131"/>
    </location>
</feature>
<feature type="transmembrane region" description="Helical" evidence="2">
    <location>
        <begin position="220"/>
        <end position="237"/>
    </location>
</feature>
<feature type="transmembrane region" description="Helical" evidence="2">
    <location>
        <begin position="647"/>
        <end position="664"/>
    </location>
</feature>
<dbReference type="Pfam" id="PF10101">
    <property type="entry name" value="DUF2339"/>
    <property type="match status" value="1"/>
</dbReference>
<sequence>MEREWQERVERLEQEVAQLQAEVAKLKHGHEKPYVAPKTEEKPVIFTKTQAVIKQPVEKAISETKAPEIVAKPTKSFEERITTILPKLFMVILVLGILWGLKLASEFGFLSDTVKVMMAYIVSIAIGIYAWRLEKKKEEVTAMVISLYGGSFIIGILATAAGAILYEIFALTVALAIALLYIAYGVAISYLKGSQALTTFVVFTSLLLPYLLEYMDFEKVFILIYIILIFGAIQLVILQHQQQIALYIAMIFSLLAIQIIWFTQYNQTLYFACSIIILLALFLNSWWQLFIRSERWKVIQEGALFSVSSFVLLLFNIFILNEPYQIGYLFIIFVLYVIMAFIAHKKSERHVFDIAATIALLLTFNMVMTFDFAQDYDRLAYVLSALAGMMLAIRLRASLMKITYSTILFMMAFALYATTDVRPFWYVENIAIIVLIVGLALAYIYAKRPKEELMRFERGLAKYYAMDVIAASIIFFVILYMAKLDFAYISTTSHIPYIVFSLTAIALLVVLIMDNRWLGIFAPALLIVCYFTQSLALLTSGTMDNTHSVLQLVTRSIFILTLIALLADIYKEGRIYQKWKRFIEKYIEIYINVGIILTLLHFINLASYLYAIDLFTWGIAIMMKTLILFAAASLTILLGRRRQWKKVTATGFILLLIAIFKLIFFDLATLNLLIRAILFMIIGTAGMLLSGRLGRK</sequence>
<feature type="transmembrane region" description="Helical" evidence="2">
    <location>
        <begin position="379"/>
        <end position="395"/>
    </location>
</feature>
<feature type="transmembrane region" description="Helical" evidence="2">
    <location>
        <begin position="424"/>
        <end position="444"/>
    </location>
</feature>
<feature type="transmembrane region" description="Helical" evidence="2">
    <location>
        <begin position="590"/>
        <end position="611"/>
    </location>
</feature>
<keyword evidence="2" id="KW-1133">Transmembrane helix</keyword>
<feature type="coiled-coil region" evidence="1">
    <location>
        <begin position="2"/>
        <end position="29"/>
    </location>
</feature>
<feature type="transmembrane region" description="Helical" evidence="2">
    <location>
        <begin position="140"/>
        <end position="158"/>
    </location>
</feature>
<gene>
    <name evidence="3" type="ORF">R6U77_18485</name>
</gene>
<dbReference type="PANTHER" id="PTHR38434:SF1">
    <property type="entry name" value="BLL2549 PROTEIN"/>
    <property type="match status" value="1"/>
</dbReference>
<evidence type="ECO:0000256" key="2">
    <source>
        <dbReference type="SAM" id="Phobius"/>
    </source>
</evidence>
<name>A0ABZ0RYB9_9BACI</name>
<evidence type="ECO:0000313" key="3">
    <source>
        <dbReference type="EMBL" id="WPK11855.1"/>
    </source>
</evidence>
<dbReference type="InterPro" id="IPR019286">
    <property type="entry name" value="DUF2339_TM"/>
</dbReference>